<accession>A0A0A7PBZ1</accession>
<dbReference type="RefSeq" id="WP_039571541.1">
    <property type="nucleotide sequence ID" value="NZ_CP009122.1"/>
</dbReference>
<reference evidence="1 2" key="1">
    <citation type="journal article" date="2015" name="Int. J. Syst. Evol. Microbiol.">
        <title>Description of Sphingopyxis fribergensis sp. nov. - a soil bacterium with the ability to degrade styrene and phenylacetic acid.</title>
        <authorList>
            <person name="Oelschlagel M."/>
            <person name="Ruckert C."/>
            <person name="Kalinowski J."/>
            <person name="Schmidt G."/>
            <person name="Schlomann M."/>
            <person name="Tischler D."/>
        </authorList>
    </citation>
    <scope>NUCLEOTIDE SEQUENCE [LARGE SCALE GENOMIC DNA]</scope>
    <source>
        <strain evidence="1 2">Kp5.2</strain>
    </source>
</reference>
<dbReference type="Proteomes" id="UP000030907">
    <property type="component" value="Chromosome"/>
</dbReference>
<protein>
    <recommendedName>
        <fullName evidence="3">Tail tape measure protein</fullName>
    </recommendedName>
</protein>
<evidence type="ECO:0008006" key="3">
    <source>
        <dbReference type="Google" id="ProtNLM"/>
    </source>
</evidence>
<name>A0A0A7PBZ1_9SPHN</name>
<dbReference type="KEGG" id="sphk:SKP52_02980"/>
<dbReference type="EMBL" id="CP009122">
    <property type="protein sequence ID" value="AJA07525.1"/>
    <property type="molecule type" value="Genomic_DNA"/>
</dbReference>
<gene>
    <name evidence="1" type="ORF">SKP52_02980</name>
</gene>
<organism evidence="1 2">
    <name type="scientific">Sphingopyxis fribergensis</name>
    <dbReference type="NCBI Taxonomy" id="1515612"/>
    <lineage>
        <taxon>Bacteria</taxon>
        <taxon>Pseudomonadati</taxon>
        <taxon>Pseudomonadota</taxon>
        <taxon>Alphaproteobacteria</taxon>
        <taxon>Sphingomonadales</taxon>
        <taxon>Sphingomonadaceae</taxon>
        <taxon>Sphingopyxis</taxon>
    </lineage>
</organism>
<dbReference type="AlphaFoldDB" id="A0A0A7PBZ1"/>
<dbReference type="OrthoDB" id="7996304at2"/>
<evidence type="ECO:0000313" key="2">
    <source>
        <dbReference type="Proteomes" id="UP000030907"/>
    </source>
</evidence>
<dbReference type="HOGENOM" id="CLU_120493_0_0_5"/>
<sequence length="195" mass="19553">MGDEVDEMMVTVRADTGAFRRDIAALRAELGGPLVAEADQAGRAIERALSRAIVSGKLGFEDLKRLALSVMADIARAAISNGIGAAMGGGGSGGGSGSGNLLSLGTSIAMALFGAPGRATGGPVSAGRAYRVGERGPELFVPTASGRVEAAGGGVRNIAITVNVRGEVGNEPQRLAQTGRQLARAVRRAVAAGDE</sequence>
<keyword evidence="2" id="KW-1185">Reference proteome</keyword>
<dbReference type="STRING" id="1515612.SKP52_02980"/>
<proteinExistence type="predicted"/>
<evidence type="ECO:0000313" key="1">
    <source>
        <dbReference type="EMBL" id="AJA07525.1"/>
    </source>
</evidence>